<dbReference type="InterPro" id="IPR003382">
    <property type="entry name" value="Flavoprotein"/>
</dbReference>
<dbReference type="Gene3D" id="3.40.50.10300">
    <property type="entry name" value="CoaB-like"/>
    <property type="match status" value="1"/>
</dbReference>
<dbReference type="GeneID" id="84222540"/>
<dbReference type="GO" id="GO:0015937">
    <property type="term" value="P:coenzyme A biosynthetic process"/>
    <property type="evidence" value="ECO:0007669"/>
    <property type="project" value="TreeGrafter"/>
</dbReference>
<dbReference type="PANTHER" id="PTHR14359:SF6">
    <property type="entry name" value="PHOSPHOPANTOTHENOYLCYSTEINE DECARBOXYLASE"/>
    <property type="match status" value="1"/>
</dbReference>
<dbReference type="Pfam" id="PF04127">
    <property type="entry name" value="DFP"/>
    <property type="match status" value="1"/>
</dbReference>
<name>A0A0N8VL81_9ARCH</name>
<dbReference type="InParanoid" id="A0A0N8VL81"/>
<dbReference type="Gene3D" id="3.40.50.1950">
    <property type="entry name" value="Flavin prenyltransferase-like"/>
    <property type="match status" value="1"/>
</dbReference>
<proteinExistence type="predicted"/>
<sequence length="402" mass="45031">MSKNNESSIKTTLSGKKIVLATSASINIYRIPDLIKNLRNEGAEVYCGMSTASAELINPDLLQWASGHDVITRISGNIEHITLFDKNTVLVIAPATYNTIGKIASGVADNIPSLFYSYAMGNKNPVVIAPVINKTMLENPVNKENIKKLNDLGVHMVDFTPSDDDIKLWSDKIIDYIYRALYGDKLNGKNIMLVCGKSESAVDPERVITNKSDTLTGYMLARYAFRFGAGIITYIGNSEYKLPSYVQLIEKTDIKDIIREINTFLGVYNYDYVIISSSLSDFDAVENKTKLDSSEPQTLSLKPRNKERNLIRKLDAGVTMVLFTTKNDKTYNSEAFEKSDPDLVIMTGTGAFTSGDVSGDYTFIYGEHKDEIKSITKEELAINIYNYLENKIRRNQKMDFKI</sequence>
<dbReference type="InterPro" id="IPR007085">
    <property type="entry name" value="DNA/pantothenate-metab_flavo_C"/>
</dbReference>
<dbReference type="Pfam" id="PF02441">
    <property type="entry name" value="Flavoprotein"/>
    <property type="match status" value="1"/>
</dbReference>
<protein>
    <submittedName>
        <fullName evidence="3">Phosphopantothenoylcysteine decarboxylase</fullName>
    </submittedName>
</protein>
<gene>
    <name evidence="3" type="ORF">AOG55_05705</name>
</gene>
<dbReference type="GO" id="GO:0071513">
    <property type="term" value="C:phosphopantothenoylcysteine decarboxylase complex"/>
    <property type="evidence" value="ECO:0007669"/>
    <property type="project" value="TreeGrafter"/>
</dbReference>
<feature type="domain" description="Flavoprotein" evidence="1">
    <location>
        <begin position="16"/>
        <end position="149"/>
    </location>
</feature>
<dbReference type="Proteomes" id="UP000050301">
    <property type="component" value="Unassembled WGS sequence"/>
</dbReference>
<reference evidence="3 4" key="1">
    <citation type="submission" date="2015-09" db="EMBL/GenBank/DDBJ databases">
        <title>Heavy metals and arsenic resistance mechanisms in polyextremophilic archaea of the family Ferroplasmaceae.</title>
        <authorList>
            <person name="Bulaev A.G."/>
            <person name="Kanygina A.V."/>
        </authorList>
    </citation>
    <scope>NUCLEOTIDE SEQUENCE [LARGE SCALE GENOMIC DNA]</scope>
    <source>
        <strain evidence="3 4">BH2</strain>
    </source>
</reference>
<dbReference type="SUPFAM" id="SSF102645">
    <property type="entry name" value="CoaB-like"/>
    <property type="match status" value="1"/>
</dbReference>
<accession>A0A0N8VL81</accession>
<evidence type="ECO:0000313" key="4">
    <source>
        <dbReference type="Proteomes" id="UP000050301"/>
    </source>
</evidence>
<dbReference type="InterPro" id="IPR036551">
    <property type="entry name" value="Flavin_trans-like"/>
</dbReference>
<dbReference type="GO" id="GO:0004633">
    <property type="term" value="F:phosphopantothenoylcysteine decarboxylase activity"/>
    <property type="evidence" value="ECO:0007669"/>
    <property type="project" value="TreeGrafter"/>
</dbReference>
<dbReference type="RefSeq" id="WP_048101467.1">
    <property type="nucleotide sequence ID" value="NZ_LKBH01000093.1"/>
</dbReference>
<dbReference type="PANTHER" id="PTHR14359">
    <property type="entry name" value="HOMO-OLIGOMERIC FLAVIN CONTAINING CYS DECARBOXYLASE FAMILY"/>
    <property type="match status" value="1"/>
</dbReference>
<dbReference type="GO" id="GO:0010181">
    <property type="term" value="F:FMN binding"/>
    <property type="evidence" value="ECO:0007669"/>
    <property type="project" value="TreeGrafter"/>
</dbReference>
<organism evidence="3 4">
    <name type="scientific">Acidiplasma cupricumulans</name>
    <dbReference type="NCBI Taxonomy" id="312540"/>
    <lineage>
        <taxon>Archaea</taxon>
        <taxon>Methanobacteriati</taxon>
        <taxon>Thermoplasmatota</taxon>
        <taxon>Thermoplasmata</taxon>
        <taxon>Thermoplasmatales</taxon>
        <taxon>Ferroplasmaceae</taxon>
        <taxon>Acidiplasma</taxon>
    </lineage>
</organism>
<dbReference type="EMBL" id="LKBH01000093">
    <property type="protein sequence ID" value="KQB35788.1"/>
    <property type="molecule type" value="Genomic_DNA"/>
</dbReference>
<keyword evidence="4" id="KW-1185">Reference proteome</keyword>
<evidence type="ECO:0000259" key="1">
    <source>
        <dbReference type="Pfam" id="PF02441"/>
    </source>
</evidence>
<dbReference type="FunCoup" id="A0A0N8VL81">
    <property type="interactions" value="73"/>
</dbReference>
<dbReference type="AlphaFoldDB" id="A0A0N8VL81"/>
<evidence type="ECO:0000313" key="3">
    <source>
        <dbReference type="EMBL" id="KQB35788.1"/>
    </source>
</evidence>
<comment type="caution">
    <text evidence="3">The sequence shown here is derived from an EMBL/GenBank/DDBJ whole genome shotgun (WGS) entry which is preliminary data.</text>
</comment>
<dbReference type="SUPFAM" id="SSF52507">
    <property type="entry name" value="Homo-oligomeric flavin-containing Cys decarboxylases, HFCD"/>
    <property type="match status" value="1"/>
</dbReference>
<dbReference type="InterPro" id="IPR035929">
    <property type="entry name" value="CoaB-like_sf"/>
</dbReference>
<feature type="domain" description="DNA/pantothenate metabolism flavoprotein C-terminal" evidence="2">
    <location>
        <begin position="186"/>
        <end position="388"/>
    </location>
</feature>
<evidence type="ECO:0000259" key="2">
    <source>
        <dbReference type="Pfam" id="PF04127"/>
    </source>
</evidence>